<evidence type="ECO:0000313" key="1">
    <source>
        <dbReference type="EMBL" id="CRI34425.1"/>
    </source>
</evidence>
<dbReference type="GeneID" id="76196980"/>
<protein>
    <submittedName>
        <fullName evidence="1">Uncharacterized protein</fullName>
    </submittedName>
</protein>
<reference evidence="2" key="1">
    <citation type="submission" date="2014-12" db="EMBL/GenBank/DDBJ databases">
        <authorList>
            <person name="Smet A."/>
        </authorList>
    </citation>
    <scope>NUCLEOTIDE SEQUENCE [LARGE SCALE GENOMIC DNA]</scope>
</reference>
<sequence length="66" mass="7684">MKNVEENGTNFDAAVLWQVWTKQQVNQEEPDDYYDIALQKAKQAVIEHTTAMCKYPRGQKDHQSTL</sequence>
<organism evidence="1 2">
    <name type="scientific">Helicobacter heilmannii</name>
    <dbReference type="NCBI Taxonomy" id="35817"/>
    <lineage>
        <taxon>Bacteria</taxon>
        <taxon>Pseudomonadati</taxon>
        <taxon>Campylobacterota</taxon>
        <taxon>Epsilonproteobacteria</taxon>
        <taxon>Campylobacterales</taxon>
        <taxon>Helicobacteraceae</taxon>
        <taxon>Helicobacter</taxon>
    </lineage>
</organism>
<evidence type="ECO:0000313" key="2">
    <source>
        <dbReference type="Proteomes" id="UP000046090"/>
    </source>
</evidence>
<name>A0A0K2XFS7_HELHE</name>
<accession>A0A0K2XFS7</accession>
<dbReference type="Proteomes" id="UP000046090">
    <property type="component" value="Unassembled WGS sequence"/>
</dbReference>
<gene>
    <name evidence="1" type="ORF">HHE01_12710</name>
</gene>
<proteinExistence type="predicted"/>
<keyword evidence="2" id="KW-1185">Reference proteome</keyword>
<dbReference type="AlphaFoldDB" id="A0A0K2XFS7"/>
<dbReference type="EMBL" id="CDMK01000001">
    <property type="protein sequence ID" value="CRI34425.1"/>
    <property type="molecule type" value="Genomic_DNA"/>
</dbReference>
<dbReference type="RefSeq" id="WP_015106523.1">
    <property type="nucleotide sequence ID" value="NZ_AP026684.1"/>
</dbReference>